<accession>A0AAW1RMD4</accession>
<name>A0AAW1RMD4_9CHLO</name>
<proteinExistence type="predicted"/>
<evidence type="ECO:0000256" key="1">
    <source>
        <dbReference type="SAM" id="SignalP"/>
    </source>
</evidence>
<evidence type="ECO:0000313" key="3">
    <source>
        <dbReference type="Proteomes" id="UP001445335"/>
    </source>
</evidence>
<gene>
    <name evidence="2" type="ORF">WJX81_006242</name>
</gene>
<keyword evidence="3" id="KW-1185">Reference proteome</keyword>
<feature type="chain" id="PRO_5043576042" description="Secreted protein" evidence="1">
    <location>
        <begin position="35"/>
        <end position="71"/>
    </location>
</feature>
<dbReference type="AlphaFoldDB" id="A0AAW1RMD4"/>
<keyword evidence="1" id="KW-0732">Signal</keyword>
<feature type="signal peptide" evidence="1">
    <location>
        <begin position="1"/>
        <end position="34"/>
    </location>
</feature>
<protein>
    <recommendedName>
        <fullName evidence="4">Secreted protein</fullName>
    </recommendedName>
</protein>
<evidence type="ECO:0000313" key="2">
    <source>
        <dbReference type="EMBL" id="KAK9834882.1"/>
    </source>
</evidence>
<dbReference type="EMBL" id="JALJOU010000031">
    <property type="protein sequence ID" value="KAK9834882.1"/>
    <property type="molecule type" value="Genomic_DNA"/>
</dbReference>
<sequence length="71" mass="7523">MIRLARHTPTLLPGFGARLFHAATLLGLLQCIAAVPGGTLNSGDSWAIRNSNAEIAPIHGILTRVRTMTCS</sequence>
<organism evidence="2 3">
    <name type="scientific">Elliptochloris bilobata</name>
    <dbReference type="NCBI Taxonomy" id="381761"/>
    <lineage>
        <taxon>Eukaryota</taxon>
        <taxon>Viridiplantae</taxon>
        <taxon>Chlorophyta</taxon>
        <taxon>core chlorophytes</taxon>
        <taxon>Trebouxiophyceae</taxon>
        <taxon>Trebouxiophyceae incertae sedis</taxon>
        <taxon>Elliptochloris clade</taxon>
        <taxon>Elliptochloris</taxon>
    </lineage>
</organism>
<dbReference type="Proteomes" id="UP001445335">
    <property type="component" value="Unassembled WGS sequence"/>
</dbReference>
<comment type="caution">
    <text evidence="2">The sequence shown here is derived from an EMBL/GenBank/DDBJ whole genome shotgun (WGS) entry which is preliminary data.</text>
</comment>
<reference evidence="2 3" key="1">
    <citation type="journal article" date="2024" name="Nat. Commun.">
        <title>Phylogenomics reveals the evolutionary origins of lichenization in chlorophyte algae.</title>
        <authorList>
            <person name="Puginier C."/>
            <person name="Libourel C."/>
            <person name="Otte J."/>
            <person name="Skaloud P."/>
            <person name="Haon M."/>
            <person name="Grisel S."/>
            <person name="Petersen M."/>
            <person name="Berrin J.G."/>
            <person name="Delaux P.M."/>
            <person name="Dal Grande F."/>
            <person name="Keller J."/>
        </authorList>
    </citation>
    <scope>NUCLEOTIDE SEQUENCE [LARGE SCALE GENOMIC DNA]</scope>
    <source>
        <strain evidence="2 3">SAG 245.80</strain>
    </source>
</reference>
<evidence type="ECO:0008006" key="4">
    <source>
        <dbReference type="Google" id="ProtNLM"/>
    </source>
</evidence>